<dbReference type="PANTHER" id="PTHR24543:SF334">
    <property type="entry name" value="F5_8 TYPE C DOMAIN-CONTAINING PROTEIN"/>
    <property type="match status" value="1"/>
</dbReference>
<protein>
    <recommendedName>
        <fullName evidence="14">F5/8 type C domain-containing protein</fullName>
    </recommendedName>
</protein>
<evidence type="ECO:0000259" key="14">
    <source>
        <dbReference type="PROSITE" id="PS50022"/>
    </source>
</evidence>
<dbReference type="InterPro" id="IPR008979">
    <property type="entry name" value="Galactose-bd-like_sf"/>
</dbReference>
<dbReference type="SUPFAM" id="SSF49785">
    <property type="entry name" value="Galactose-binding domain-like"/>
    <property type="match status" value="1"/>
</dbReference>
<dbReference type="GO" id="GO:0005524">
    <property type="term" value="F:ATP binding"/>
    <property type="evidence" value="ECO:0007669"/>
    <property type="project" value="UniProtKB-KW"/>
</dbReference>
<feature type="compositionally biased region" description="Polar residues" evidence="11">
    <location>
        <begin position="488"/>
        <end position="501"/>
    </location>
</feature>
<dbReference type="InterPro" id="IPR048525">
    <property type="entry name" value="DDR1-2_DS-like"/>
</dbReference>
<keyword evidence="15" id="KW-1185">Reference proteome</keyword>
<accession>A0AA85K481</accession>
<dbReference type="InterPro" id="IPR000421">
    <property type="entry name" value="FA58C"/>
</dbReference>
<feature type="region of interest" description="Disordered" evidence="11">
    <location>
        <begin position="998"/>
        <end position="1051"/>
    </location>
</feature>
<evidence type="ECO:0000256" key="13">
    <source>
        <dbReference type="SAM" id="SignalP"/>
    </source>
</evidence>
<evidence type="ECO:0000256" key="11">
    <source>
        <dbReference type="SAM" id="MobiDB-lite"/>
    </source>
</evidence>
<evidence type="ECO:0000256" key="3">
    <source>
        <dbReference type="ARBA" id="ARBA00022692"/>
    </source>
</evidence>
<feature type="region of interest" description="Disordered" evidence="11">
    <location>
        <begin position="1358"/>
        <end position="1379"/>
    </location>
</feature>
<evidence type="ECO:0000256" key="9">
    <source>
        <dbReference type="ARBA" id="ARBA00023157"/>
    </source>
</evidence>
<feature type="compositionally biased region" description="Polar residues" evidence="11">
    <location>
        <begin position="1029"/>
        <end position="1046"/>
    </location>
</feature>
<feature type="chain" id="PRO_5044704922" description="F5/8 type C domain-containing protein" evidence="13">
    <location>
        <begin position="24"/>
        <end position="1523"/>
    </location>
</feature>
<keyword evidence="10" id="KW-0325">Glycoprotein</keyword>
<name>A0AA85K481_TRIRE</name>
<evidence type="ECO:0000256" key="12">
    <source>
        <dbReference type="SAM" id="Phobius"/>
    </source>
</evidence>
<dbReference type="WBParaSite" id="TREG1_69230.3">
    <property type="protein sequence ID" value="TREG1_69230.3"/>
    <property type="gene ID" value="TREG1_69230"/>
</dbReference>
<keyword evidence="3 12" id="KW-0812">Transmembrane</keyword>
<keyword evidence="6" id="KW-0067">ATP-binding</keyword>
<dbReference type="Pfam" id="PF00754">
    <property type="entry name" value="F5_F8_type_C"/>
    <property type="match status" value="1"/>
</dbReference>
<reference evidence="16 17" key="2">
    <citation type="submission" date="2023-11" db="UniProtKB">
        <authorList>
            <consortium name="WormBaseParasite"/>
        </authorList>
    </citation>
    <scope>IDENTIFICATION</scope>
</reference>
<feature type="region of interest" description="Disordered" evidence="11">
    <location>
        <begin position="1472"/>
        <end position="1510"/>
    </location>
</feature>
<dbReference type="Gene3D" id="2.60.120.260">
    <property type="entry name" value="Galactose-binding domain-like"/>
    <property type="match status" value="1"/>
</dbReference>
<evidence type="ECO:0000256" key="1">
    <source>
        <dbReference type="ARBA" id="ARBA00004251"/>
    </source>
</evidence>
<reference evidence="15" key="1">
    <citation type="submission" date="2022-06" db="EMBL/GenBank/DDBJ databases">
        <authorList>
            <person name="Berger JAMES D."/>
            <person name="Berger JAMES D."/>
        </authorList>
    </citation>
    <scope>NUCLEOTIDE SEQUENCE [LARGE SCALE GENOMIC DNA]</scope>
</reference>
<keyword evidence="9" id="KW-1015">Disulfide bond</keyword>
<feature type="region of interest" description="Disordered" evidence="11">
    <location>
        <begin position="480"/>
        <end position="527"/>
    </location>
</feature>
<dbReference type="GO" id="GO:0005886">
    <property type="term" value="C:plasma membrane"/>
    <property type="evidence" value="ECO:0007669"/>
    <property type="project" value="UniProtKB-SubCell"/>
</dbReference>
<evidence type="ECO:0000256" key="2">
    <source>
        <dbReference type="ARBA" id="ARBA00022475"/>
    </source>
</evidence>
<evidence type="ECO:0000313" key="15">
    <source>
        <dbReference type="Proteomes" id="UP000050795"/>
    </source>
</evidence>
<comment type="subcellular location">
    <subcellularLocation>
        <location evidence="1">Cell membrane</location>
        <topology evidence="1">Single-pass type I membrane protein</topology>
    </subcellularLocation>
</comment>
<evidence type="ECO:0000313" key="16">
    <source>
        <dbReference type="WBParaSite" id="TREG1_69230.1"/>
    </source>
</evidence>
<dbReference type="Proteomes" id="UP000050795">
    <property type="component" value="Unassembled WGS sequence"/>
</dbReference>
<feature type="transmembrane region" description="Helical" evidence="12">
    <location>
        <begin position="566"/>
        <end position="590"/>
    </location>
</feature>
<evidence type="ECO:0000256" key="7">
    <source>
        <dbReference type="ARBA" id="ARBA00022989"/>
    </source>
</evidence>
<evidence type="ECO:0000256" key="4">
    <source>
        <dbReference type="ARBA" id="ARBA00022729"/>
    </source>
</evidence>
<feature type="signal peptide" evidence="13">
    <location>
        <begin position="1"/>
        <end position="23"/>
    </location>
</feature>
<keyword evidence="8 12" id="KW-0472">Membrane</keyword>
<evidence type="ECO:0000313" key="17">
    <source>
        <dbReference type="WBParaSite" id="TREG1_69230.3"/>
    </source>
</evidence>
<organism evidence="15 17">
    <name type="scientific">Trichobilharzia regenti</name>
    <name type="common">Nasal bird schistosome</name>
    <dbReference type="NCBI Taxonomy" id="157069"/>
    <lineage>
        <taxon>Eukaryota</taxon>
        <taxon>Metazoa</taxon>
        <taxon>Spiralia</taxon>
        <taxon>Lophotrochozoa</taxon>
        <taxon>Platyhelminthes</taxon>
        <taxon>Trematoda</taxon>
        <taxon>Digenea</taxon>
        <taxon>Strigeidida</taxon>
        <taxon>Schistosomatoidea</taxon>
        <taxon>Schistosomatidae</taxon>
        <taxon>Trichobilharzia</taxon>
    </lineage>
</organism>
<evidence type="ECO:0000256" key="8">
    <source>
        <dbReference type="ARBA" id="ARBA00023136"/>
    </source>
</evidence>
<evidence type="ECO:0000256" key="5">
    <source>
        <dbReference type="ARBA" id="ARBA00022741"/>
    </source>
</evidence>
<keyword evidence="5" id="KW-0547">Nucleotide-binding</keyword>
<evidence type="ECO:0000256" key="10">
    <source>
        <dbReference type="ARBA" id="ARBA00023180"/>
    </source>
</evidence>
<dbReference type="PANTHER" id="PTHR24543">
    <property type="entry name" value="MULTICOPPER OXIDASE-RELATED"/>
    <property type="match status" value="1"/>
</dbReference>
<sequence>MYITCKCWIILLFLFSLIWRVNTYKAEQIIRRGPGQDPQCADPLINSADKFPDASFSSSSVWKNATDFQPFRARLTEVYGSNEHTSGYAWCPNTHVEDGLREWIQAEFSHLVIISVIFTVGRGDGNVKEYMPNFVLRYQREDNGIWYEHVKSDGTRVLKANSDPRNIARTTLDSVVIAKRIRIYPYSHRSKQQVCLRFALYGCNFPDGVTSYSMPQGDTVTYGRPLFGSLYSVPHSFQDLTYDGQLIESDNQLMGGIGQLMDNVAYLGNVTLLSDSHPTQPGFHFVGWQIPNRDLRIVFKFDEVRSFIWLRIFTFDSIPLQSRVFSRAVVEFSMDGKSFGKPVEILTSRARMVDPNQISSTKLSISDMHSSRVKRSPNSVSTLTQETIVYSNRDWDGALVVQMPLTSHTGRYVSLTLTPSDSWILLSEVQFNSTIVQPESLLANNEEVDSLTKSVGGNSNSGDSHEQNSHLDVNLFRNSPLAADPETNKQANKMNSGSEVQSPIVGNEKSSISTHDERLSGAESSSNGENYYLSSSSSAAASASASSSSSKSMSTSTTPSTQLPQIIVIVSYVLGGILSLFILLALIIIVQRRCRHHLHFKHQCCKQLAVETTGISSSNPSGGFYSPISLIGAYGNNNNPNNNNNSLMNYNVVNTMNIPEAAKLLQSIPTLSPNARTTENFVHNCLPNGSGGVGVVHHPNSLLQYAMNNSNNNNNNTSVTDSNSVIVNNNNNNNTNNTRFGGTGGVGKLDYVSSVPPPLPPANLLLPRVPQTTMYGGVSDANVNSTTTNNNDQFIAQTSLYMQTNPNRLATTLVASDLNSLGGMNNFMPSYIVLPSLTTNSGYILQPIITSTMERQYHANNCDNSNDDDDSRAQDSASLYTSIRNSLVNSNTIYSGVSGTNSEQADGCYSPILENQTLLHPYHYDENVNHTGDDSGNMVLEKERSPCVTMVDKQTNLVNSHNGEDNSTLLKDVLPISLRQQQQQQQQYGNDNSYLSKIFASGRNSSGKSKRIDSEEQTTLMRRQGDVKGQQSCGELSTKQGVTNHLVNRRKRRPLSQQISSFFLKSNNSHRSSVHSLPDSDEKLHPSNVIHSGCIKRSSIPCQNVIPPQSILQLSPRRSFLLLPYGPEYASASIFGFTPPPSDLSDGVSINCGDNNIPSNYYRPIVSRLGNYPMSGLTALNTNHNGPTSLPLTGPTYELHTTHISPNLVSSNTGTIINNTGQFHSTLNQQNPAGFLFLPRSQIGEGGFTGAGNMINRISLTANQFQQLNQNNTPFISTINGDPYNIYQAAGMNLPVQSNLQMHQHNHHQQQQQQLQLQQPVEYKLPKRTDDITWQSSLMNPESTMIHSEPQTPLTEQCLSNSETSWPGTVNNNSNNNGNNNYRTLNITEMKNGTLKNNYFLPVMNTSTTLNSNYNNNNNINDERSYFPSHQLIYPSFPPPPISGTLMITTSIASQPQQSSLQTTTITTAAATNTVTSNGPNMSSRGSPVGAAATSTGPDGGGGYTVNESTNSGPPMSFYSVCI</sequence>
<dbReference type="PROSITE" id="PS50022">
    <property type="entry name" value="FA58C_3"/>
    <property type="match status" value="1"/>
</dbReference>
<dbReference type="Pfam" id="PF21114">
    <property type="entry name" value="DDR1-2_DS-like"/>
    <property type="match status" value="1"/>
</dbReference>
<keyword evidence="7 12" id="KW-1133">Transmembrane helix</keyword>
<keyword evidence="4 13" id="KW-0732">Signal</keyword>
<evidence type="ECO:0000256" key="6">
    <source>
        <dbReference type="ARBA" id="ARBA00022840"/>
    </source>
</evidence>
<keyword evidence="2" id="KW-1003">Cell membrane</keyword>
<proteinExistence type="predicted"/>
<feature type="domain" description="F5/8 type C" evidence="14">
    <location>
        <begin position="40"/>
        <end position="203"/>
    </location>
</feature>
<feature type="compositionally biased region" description="Polar residues" evidence="11">
    <location>
        <begin position="1358"/>
        <end position="1370"/>
    </location>
</feature>
<dbReference type="WBParaSite" id="TREG1_69230.1">
    <property type="protein sequence ID" value="TREG1_69230.1"/>
    <property type="gene ID" value="TREG1_69230"/>
</dbReference>
<dbReference type="Gene3D" id="2.60.120.1190">
    <property type="match status" value="1"/>
</dbReference>